<reference evidence="7 8" key="1">
    <citation type="submission" date="2021-05" db="EMBL/GenBank/DDBJ databases">
        <title>Genome Assembly of Synthetic Allotetraploid Brassica napus Reveals Homoeologous Exchanges between Subgenomes.</title>
        <authorList>
            <person name="Davis J.T."/>
        </authorList>
    </citation>
    <scope>NUCLEOTIDE SEQUENCE [LARGE SCALE GENOMIC DNA]</scope>
    <source>
        <strain evidence="8">cv. Da-Ae</strain>
        <tissue evidence="7">Seedling</tissue>
    </source>
</reference>
<evidence type="ECO:0000256" key="5">
    <source>
        <dbReference type="SAM" id="MobiDB-lite"/>
    </source>
</evidence>
<dbReference type="InterPro" id="IPR011009">
    <property type="entry name" value="Kinase-like_dom_sf"/>
</dbReference>
<protein>
    <recommendedName>
        <fullName evidence="2">RING-type E3 ubiquitin transferase</fullName>
        <ecNumber evidence="2">2.3.2.27</ecNumber>
    </recommendedName>
</protein>
<dbReference type="Gene3D" id="3.30.200.20">
    <property type="entry name" value="Phosphorylase Kinase, domain 1"/>
    <property type="match status" value="1"/>
</dbReference>
<dbReference type="CDD" id="cd01989">
    <property type="entry name" value="USP_STK_Ubox_N"/>
    <property type="match status" value="1"/>
</dbReference>
<feature type="domain" description="Protein kinase" evidence="6">
    <location>
        <begin position="449"/>
        <end position="711"/>
    </location>
</feature>
<dbReference type="SUPFAM" id="SSF56112">
    <property type="entry name" value="Protein kinase-like (PK-like)"/>
    <property type="match status" value="1"/>
</dbReference>
<dbReference type="InterPro" id="IPR051348">
    <property type="entry name" value="U-box_ubiquitin_ligases"/>
</dbReference>
<evidence type="ECO:0000259" key="6">
    <source>
        <dbReference type="PROSITE" id="PS50011"/>
    </source>
</evidence>
<dbReference type="Pfam" id="PF00582">
    <property type="entry name" value="Usp"/>
    <property type="match status" value="1"/>
</dbReference>
<organism evidence="7 8">
    <name type="scientific">Brassica napus</name>
    <name type="common">Rape</name>
    <dbReference type="NCBI Taxonomy" id="3708"/>
    <lineage>
        <taxon>Eukaryota</taxon>
        <taxon>Viridiplantae</taxon>
        <taxon>Streptophyta</taxon>
        <taxon>Embryophyta</taxon>
        <taxon>Tracheophyta</taxon>
        <taxon>Spermatophyta</taxon>
        <taxon>Magnoliopsida</taxon>
        <taxon>eudicotyledons</taxon>
        <taxon>Gunneridae</taxon>
        <taxon>Pentapetalae</taxon>
        <taxon>rosids</taxon>
        <taxon>malvids</taxon>
        <taxon>Brassicales</taxon>
        <taxon>Brassicaceae</taxon>
        <taxon>Brassiceae</taxon>
        <taxon>Brassica</taxon>
    </lineage>
</organism>
<accession>A0ABQ7Y785</accession>
<feature type="compositionally biased region" description="Polar residues" evidence="5">
    <location>
        <begin position="271"/>
        <end position="284"/>
    </location>
</feature>
<dbReference type="Gene3D" id="3.40.50.620">
    <property type="entry name" value="HUPs"/>
    <property type="match status" value="1"/>
</dbReference>
<dbReference type="EC" id="2.3.2.27" evidence="2"/>
<dbReference type="SUPFAM" id="SSF52402">
    <property type="entry name" value="Adenine nucleotide alpha hydrolases-like"/>
    <property type="match status" value="1"/>
</dbReference>
<feature type="region of interest" description="Disordered" evidence="5">
    <location>
        <begin position="807"/>
        <end position="850"/>
    </location>
</feature>
<name>A0ABQ7Y785_BRANA</name>
<comment type="catalytic activity">
    <reaction evidence="1">
        <text>S-ubiquitinyl-[E2 ubiquitin-conjugating enzyme]-L-cysteine + [acceptor protein]-L-lysine = [E2 ubiquitin-conjugating enzyme]-L-cysteine + N(6)-ubiquitinyl-[acceptor protein]-L-lysine.</text>
        <dbReference type="EC" id="2.3.2.27"/>
    </reaction>
</comment>
<dbReference type="Proteomes" id="UP000824890">
    <property type="component" value="Unassembled WGS sequence"/>
</dbReference>
<dbReference type="PROSITE" id="PS50011">
    <property type="entry name" value="PROTEIN_KINASE_DOM"/>
    <property type="match status" value="1"/>
</dbReference>
<dbReference type="InterPro" id="IPR006016">
    <property type="entry name" value="UspA"/>
</dbReference>
<dbReference type="InterPro" id="IPR000719">
    <property type="entry name" value="Prot_kinase_dom"/>
</dbReference>
<evidence type="ECO:0000256" key="1">
    <source>
        <dbReference type="ARBA" id="ARBA00000900"/>
    </source>
</evidence>
<dbReference type="InterPro" id="IPR008271">
    <property type="entry name" value="Ser/Thr_kinase_AS"/>
</dbReference>
<dbReference type="PROSITE" id="PS00108">
    <property type="entry name" value="PROTEIN_KINASE_ST"/>
    <property type="match status" value="1"/>
</dbReference>
<dbReference type="PANTHER" id="PTHR45647:SF32">
    <property type="entry name" value="KINASE WITH ADENINE NUCLEOTIDE ALPHA HYDROLASES-LIKE DOMAIN-CONTAINING PROTEIN"/>
    <property type="match status" value="1"/>
</dbReference>
<evidence type="ECO:0000313" key="7">
    <source>
        <dbReference type="EMBL" id="KAH0864034.1"/>
    </source>
</evidence>
<evidence type="ECO:0000313" key="8">
    <source>
        <dbReference type="Proteomes" id="UP000824890"/>
    </source>
</evidence>
<dbReference type="InterPro" id="IPR001245">
    <property type="entry name" value="Ser-Thr/Tyr_kinase_cat_dom"/>
</dbReference>
<keyword evidence="4" id="KW-0175">Coiled coil</keyword>
<gene>
    <name evidence="7" type="ORF">HID58_081245</name>
</gene>
<feature type="region of interest" description="Disordered" evidence="5">
    <location>
        <begin position="163"/>
        <end position="222"/>
    </location>
</feature>
<feature type="coiled-coil region" evidence="4">
    <location>
        <begin position="321"/>
        <end position="410"/>
    </location>
</feature>
<keyword evidence="3" id="KW-0833">Ubl conjugation pathway</keyword>
<comment type="caution">
    <text evidence="7">The sequence shown here is derived from an EMBL/GenBank/DDBJ whole genome shotgun (WGS) entry which is preliminary data.</text>
</comment>
<feature type="region of interest" description="Disordered" evidence="5">
    <location>
        <begin position="259"/>
        <end position="284"/>
    </location>
</feature>
<dbReference type="SMART" id="SM00220">
    <property type="entry name" value="S_TKc"/>
    <property type="match status" value="1"/>
</dbReference>
<evidence type="ECO:0000256" key="3">
    <source>
        <dbReference type="ARBA" id="ARBA00022786"/>
    </source>
</evidence>
<proteinExistence type="predicted"/>
<evidence type="ECO:0000256" key="4">
    <source>
        <dbReference type="SAM" id="Coils"/>
    </source>
</evidence>
<evidence type="ECO:0000256" key="2">
    <source>
        <dbReference type="ARBA" id="ARBA00012483"/>
    </source>
</evidence>
<feature type="compositionally biased region" description="Basic and acidic residues" evidence="5">
    <location>
        <begin position="837"/>
        <end position="850"/>
    </location>
</feature>
<keyword evidence="8" id="KW-1185">Reference proteome</keyword>
<feature type="compositionally biased region" description="Basic and acidic residues" evidence="5">
    <location>
        <begin position="179"/>
        <end position="188"/>
    </location>
</feature>
<dbReference type="PANTHER" id="PTHR45647">
    <property type="entry name" value="OS02G0152300 PROTEIN"/>
    <property type="match status" value="1"/>
</dbReference>
<dbReference type="Pfam" id="PF07714">
    <property type="entry name" value="PK_Tyr_Ser-Thr"/>
    <property type="match status" value="1"/>
</dbReference>
<feature type="region of interest" description="Disordered" evidence="5">
    <location>
        <begin position="1046"/>
        <end position="1078"/>
    </location>
</feature>
<dbReference type="EMBL" id="JAGKQM010000018">
    <property type="protein sequence ID" value="KAH0864034.1"/>
    <property type="molecule type" value="Genomic_DNA"/>
</dbReference>
<dbReference type="InterPro" id="IPR014729">
    <property type="entry name" value="Rossmann-like_a/b/a_fold"/>
</dbReference>
<sequence length="1470" mass="164089">MWLPKTDATTKGTRSGSVAIAIDNDKTSQNALKWTMENLTSRGQTLALIHVVPKSQSSSDIEEGITHKQQIEKETKHLFVSFHCFCSRKEINCLDVVLEDVDKVKAIVEYVTVSAIENLVLGAPSRNSFMRRFKTDLPTSVSKAAPDFCNVYVIAKSKISSLRSSSRPAPYHPSVLSEFDNHETTENKHKTREATTPAYSRGRRSVDSDGPRSGVVKPPQGHMKLMGDFSDSESEYSFINASQQGSDISYISSGRPSVDRSSFTYDLPDSARTSRMSTSSEQSIGSNRLGIKFTDLGFLNNASTASEESGRTSCSYSSQSLGDVEAQMKRLRLELKQTMDMYSSACREALTARNEATELQRLRSEEERRMEELKMTEETAMSMVEKERAKARTATEAAEAAHRLAEAEAKRRLNAEMKVLKENDSFPRHSIVRYRKYSVQEIEEGTGNFAESRKVGEGGYGPVFRGHLDHTSVAVKVLRPDAAQGRSQFHKEVEVLSCIRHPNMVLLLGACPEYGILVYEYMAKGSLDDRLFRRGNTPAISWQLRFRIAAEIATGLLFLHQTKPEPIVHRDLKPGNVLLDHNYVSKISDVGLARLVPAVAENVTQCRATSAAGTFCYIDPEYQQTGMLGVKSDVYSLGIMLLQLLTAKQPMGLAYYVEQAVEEGKLKDMLDPAVPDWPLEEAMSLAKLSLQCAELRRKDRPDLGKEVMPVLNRLREMGEESLESVYYAGHGPMSHSSQVSYTSEGRSAPYISNAGTTMGQGKEVKTRPDPQVEIQERGEIFFFYRPKVNKEEAHSVDDVQRLYIVMRPESGENPVEEKQDPLSGKEGSGDEDEDDNNSSKKGGEGGHGVEKVNIEKQILLRFIVMGKKTLPDPSKKSQPFWGFVEMVTKKVEDVKEALKGEEYQTKTRGHRHKPPARAVGEGIYRILRHKPSPTRKHHTHLVYKLEFPSRTEKHEPQESMNIEPEGSFLIQVRNPEQGKGGRGSGFRGLKRKRKAQFPAHLQAHLGHTRFGAADPPDFLNYEGCEFLLILASDDIEKELGVELESEAKKMKQPATPNAAEETKAEQNQTRAKQKPKKIPTATELISHYQKRGLEPAEASVKVIEDLQNALVRVVSSSKNNASSKDKLLTDARKIDAVNGRLALVDAKLETKPGYVETFVLGLASGAALNGINAVWPHVTRGIGQAVLCDCFQLNLGTMVSLQGSCVTPKPKGKEELRDKKAQKEYYNMIDFVANAQQGIPKICPCGSITKETVDEDDTYDYLPGKRYFICKDFENDGLHFRQPWVTAIHEEVERLKERYHEQAKLLRECQAVKNMFQVPKLGVNRQWVLSNATWGPPGSMRKANVVCRRSSETHKAILSHIAGDRTPQEIREVLLSPRSSPNFNWIIAQINALLEHIEFLRLDHVVEERNEASNLIAKSVTTGRMYQSYIASQGPAWLQSLLILEAMFGNALGASRAVGLGLAPKEKIGD</sequence>
<dbReference type="Gene3D" id="1.10.510.10">
    <property type="entry name" value="Transferase(Phosphotransferase) domain 1"/>
    <property type="match status" value="1"/>
</dbReference>